<keyword evidence="2" id="KW-0689">Ribosomal protein</keyword>
<dbReference type="InterPro" id="IPR018282">
    <property type="entry name" value="Ribosomal_eS6_CS"/>
</dbReference>
<evidence type="ECO:0000256" key="2">
    <source>
        <dbReference type="ARBA" id="ARBA00022980"/>
    </source>
</evidence>
<keyword evidence="5" id="KW-0472">Membrane</keyword>
<comment type="similarity">
    <text evidence="1">Belongs to the eukaryotic ribosomal protein eS6 family.</text>
</comment>
<evidence type="ECO:0000313" key="7">
    <source>
        <dbReference type="Proteomes" id="UP000683925"/>
    </source>
</evidence>
<accession>A0A8S1VII0</accession>
<keyword evidence="5" id="KW-0812">Transmembrane</keyword>
<keyword evidence="5" id="KW-1133">Transmembrane helix</keyword>
<comment type="caution">
    <text evidence="6">The sequence shown here is derived from an EMBL/GenBank/DDBJ whole genome shotgun (WGS) entry which is preliminary data.</text>
</comment>
<dbReference type="AlphaFoldDB" id="A0A8S1VII0"/>
<dbReference type="OMA" id="IFMKFNI"/>
<evidence type="ECO:0000256" key="3">
    <source>
        <dbReference type="ARBA" id="ARBA00023274"/>
    </source>
</evidence>
<keyword evidence="3" id="KW-0687">Ribonucleoprotein</keyword>
<gene>
    <name evidence="6" type="ORF">POCTA_138.1.T0640037</name>
</gene>
<dbReference type="OrthoDB" id="304188at2759"/>
<evidence type="ECO:0000256" key="5">
    <source>
        <dbReference type="SAM" id="Phobius"/>
    </source>
</evidence>
<dbReference type="EMBL" id="CAJJDP010000063">
    <property type="protein sequence ID" value="CAD8174546.1"/>
    <property type="molecule type" value="Genomic_DNA"/>
</dbReference>
<dbReference type="Pfam" id="PF01092">
    <property type="entry name" value="Ribosomal_S6e"/>
    <property type="match status" value="1"/>
</dbReference>
<dbReference type="InterPro" id="IPR001377">
    <property type="entry name" value="Ribosomal_eS6"/>
</dbReference>
<feature type="transmembrane region" description="Helical" evidence="5">
    <location>
        <begin position="143"/>
        <end position="168"/>
    </location>
</feature>
<dbReference type="InterPro" id="IPR020924">
    <property type="entry name" value="Ribosomal_eS6_arc"/>
</dbReference>
<evidence type="ECO:0000256" key="1">
    <source>
        <dbReference type="ARBA" id="ARBA00009312"/>
    </source>
</evidence>
<sequence>MFEIILGIQSLDMFRVMKNVNSFLIRNQVLSNNHYCYKCDQQCKCKKITIICRALIKSYWLQFEQEEIFVLRVVQFSQGKTVGFQVNDNLDNNWQKQKNKKKYIFRHSFTLVAQIKKRFILLIQIMQGENNIWFYDSCLNRTVLCLILWFYVIYLYIHLDAVLSLIILNCETHNFKSNLKNPKIFMKFNISYPLTGAQKTVEIDDDKKCSIFFDKRMGQVVEADNLGDEYKGYVFKITGGNDKQGFPMRQGVLFKGRVRILMRKGHKGYRPRKDGEMKRKSIRGCIVGQDIRVLALQVVKKGANEIAGLTDQNVPRRLGPKRLTKLRRLFGFKKADGVAIVQKNLIRRTWTTKDGKKRQKAPKIQRLVTESRLRRKTIQKKSEQARRTKAKQALEAYKKLAHDVHEAHKKHRKASSEIKEKVKEQPKAKDTKATTKPAQGGKQATQTKAQAPVKAAAPAKTTAPAKTAPQPTQKAPTTTTKAKK</sequence>
<dbReference type="GO" id="GO:0003735">
    <property type="term" value="F:structural constituent of ribosome"/>
    <property type="evidence" value="ECO:0007669"/>
    <property type="project" value="InterPro"/>
</dbReference>
<dbReference type="GO" id="GO:1990904">
    <property type="term" value="C:ribonucleoprotein complex"/>
    <property type="evidence" value="ECO:0007669"/>
    <property type="project" value="UniProtKB-KW"/>
</dbReference>
<protein>
    <recommendedName>
        <fullName evidence="8">40S ribosomal protein S6</fullName>
    </recommendedName>
</protein>
<dbReference type="Proteomes" id="UP000683925">
    <property type="component" value="Unassembled WGS sequence"/>
</dbReference>
<feature type="region of interest" description="Disordered" evidence="4">
    <location>
        <begin position="403"/>
        <end position="484"/>
    </location>
</feature>
<dbReference type="HAMAP" id="MF_00512">
    <property type="entry name" value="Ribosomal_eS6"/>
    <property type="match status" value="1"/>
</dbReference>
<dbReference type="SMART" id="SM01405">
    <property type="entry name" value="Ribosomal_S6e"/>
    <property type="match status" value="1"/>
</dbReference>
<keyword evidence="7" id="KW-1185">Reference proteome</keyword>
<proteinExistence type="inferred from homology"/>
<dbReference type="GO" id="GO:0005840">
    <property type="term" value="C:ribosome"/>
    <property type="evidence" value="ECO:0007669"/>
    <property type="project" value="UniProtKB-KW"/>
</dbReference>
<feature type="compositionally biased region" description="Low complexity" evidence="4">
    <location>
        <begin position="434"/>
        <end position="484"/>
    </location>
</feature>
<dbReference type="GO" id="GO:0006412">
    <property type="term" value="P:translation"/>
    <property type="evidence" value="ECO:0007669"/>
    <property type="project" value="InterPro"/>
</dbReference>
<evidence type="ECO:0000256" key="4">
    <source>
        <dbReference type="SAM" id="MobiDB-lite"/>
    </source>
</evidence>
<organism evidence="6 7">
    <name type="scientific">Paramecium octaurelia</name>
    <dbReference type="NCBI Taxonomy" id="43137"/>
    <lineage>
        <taxon>Eukaryota</taxon>
        <taxon>Sar</taxon>
        <taxon>Alveolata</taxon>
        <taxon>Ciliophora</taxon>
        <taxon>Intramacronucleata</taxon>
        <taxon>Oligohymenophorea</taxon>
        <taxon>Peniculida</taxon>
        <taxon>Parameciidae</taxon>
        <taxon>Paramecium</taxon>
    </lineage>
</organism>
<evidence type="ECO:0000313" key="6">
    <source>
        <dbReference type="EMBL" id="CAD8174546.1"/>
    </source>
</evidence>
<dbReference type="PROSITE" id="PS00578">
    <property type="entry name" value="RIBOSOMAL_S6E"/>
    <property type="match status" value="1"/>
</dbReference>
<name>A0A8S1VII0_PAROT</name>
<reference evidence="6" key="1">
    <citation type="submission" date="2021-01" db="EMBL/GenBank/DDBJ databases">
        <authorList>
            <consortium name="Genoscope - CEA"/>
            <person name="William W."/>
        </authorList>
    </citation>
    <scope>NUCLEOTIDE SEQUENCE</scope>
</reference>
<dbReference type="PANTHER" id="PTHR11502">
    <property type="entry name" value="40S RIBOSOMAL PROTEIN S6"/>
    <property type="match status" value="1"/>
</dbReference>
<evidence type="ECO:0008006" key="8">
    <source>
        <dbReference type="Google" id="ProtNLM"/>
    </source>
</evidence>
<feature type="compositionally biased region" description="Basic and acidic residues" evidence="4">
    <location>
        <begin position="414"/>
        <end position="433"/>
    </location>
</feature>